<dbReference type="GO" id="GO:0005737">
    <property type="term" value="C:cytoplasm"/>
    <property type="evidence" value="ECO:0007669"/>
    <property type="project" value="TreeGrafter"/>
</dbReference>
<sequence>MADNENNDDQVNLEEDPMAFLPADHHLLARLQIALQKQLNDEHSRVELELVEVEDQLKKLDREKEDIGVRLYGVQQQLAENQQNFEKAHENFNFVQKLRIESEQKLKTINDLHLQKKKEVDELRKKYLKAQDELSKLTKTLHTIENYNNQMQAEIQQTRRIVYRGEENVQALEKDKKKQDYLIDQMNEEIKRLTEQKTILMDQLISQSKETENARQTMKDAQDEMEKIIASKKNLMERWQKSLVRMQRMDNALQEIREAYKKESEVNIQLGTELQGINNEIRKENTRSEDLIAMKRKLENQKLNLENRRQELLEEQAKLNAQVLLLNESLKQTENETKKTDNEQRNVDEQMKLIETNIMKLHTETKSLLEDLLDSKSENTTIEKTALNLLKQAQIIQSEIEEKEIELENLNNEIARVKIDQLNTEQQIEQLKIKKAAVIKERDDKKITVATYEVQIKQGHELNEKKQHEVGRLNKVHDELTNNSSEVSRGPLEATKSNLKRQFDEMIQQCEAMHRDWIKKQTQLVEKTKEYETCSTEVDELSNKQVILENKKMRLNSQYKSHEREIREIKNSLKNLQNDMNKLNDDLARYQFKQEKLTNENNHIQSEFLEKLKELEKEAVRYEVQIDKLKDSKADLLNDIMEAEKQILLWERKIQLEKEMQEALDPNVGQSELKLLQKEIHKMELRQKEQKKSQEQIIKEMERTVFKRETIQLKYINKDKSSSSGPKELKLPPVGASNNTTQVNKQIQTLKNTLNQTLMNGQKIEQGIRAQEEQLENLQQQIQEASQKQQQMEQETYENKQKLYYAKNEKLLNVFKISQLQSQAKKYEELLNNPKLPFPEQQIRQKLEEQKNFTNNIKSALNKLVDEQPQLQEILTPLLEL</sequence>
<feature type="coiled-coil region" evidence="1">
    <location>
        <begin position="386"/>
        <end position="434"/>
    </location>
</feature>
<feature type="coiled-coil region" evidence="1">
    <location>
        <begin position="463"/>
        <end position="693"/>
    </location>
</feature>
<feature type="coiled-coil region" evidence="1">
    <location>
        <begin position="36"/>
        <end position="70"/>
    </location>
</feature>
<evidence type="ECO:0000313" key="3">
    <source>
        <dbReference type="EMBL" id="CAD8184618.1"/>
    </source>
</evidence>
<dbReference type="OrthoDB" id="188741at2759"/>
<evidence type="ECO:0000313" key="4">
    <source>
        <dbReference type="Proteomes" id="UP000689195"/>
    </source>
</evidence>
<keyword evidence="1" id="KW-0175">Coiled coil</keyword>
<evidence type="ECO:0000256" key="2">
    <source>
        <dbReference type="SAM" id="MobiDB-lite"/>
    </source>
</evidence>
<name>A0A8S1W2L9_9CILI</name>
<dbReference type="EMBL" id="CAJJDO010000083">
    <property type="protein sequence ID" value="CAD8184618.1"/>
    <property type="molecule type" value="Genomic_DNA"/>
</dbReference>
<dbReference type="Pfam" id="PF08647">
    <property type="entry name" value="BRE1"/>
    <property type="match status" value="1"/>
</dbReference>
<dbReference type="AlphaFoldDB" id="A0A8S1W2L9"/>
<evidence type="ECO:0008006" key="5">
    <source>
        <dbReference type="Google" id="ProtNLM"/>
    </source>
</evidence>
<protein>
    <recommendedName>
        <fullName evidence="5">Coiled-coil domain-containing protein 40</fullName>
    </recommendedName>
</protein>
<organism evidence="3 4">
    <name type="scientific">Paramecium pentaurelia</name>
    <dbReference type="NCBI Taxonomy" id="43138"/>
    <lineage>
        <taxon>Eukaryota</taxon>
        <taxon>Sar</taxon>
        <taxon>Alveolata</taxon>
        <taxon>Ciliophora</taxon>
        <taxon>Intramacronucleata</taxon>
        <taxon>Oligohymenophorea</taxon>
        <taxon>Peniculida</taxon>
        <taxon>Parameciidae</taxon>
        <taxon>Paramecium</taxon>
    </lineage>
</organism>
<dbReference type="Proteomes" id="UP000689195">
    <property type="component" value="Unassembled WGS sequence"/>
</dbReference>
<feature type="coiled-coil region" evidence="1">
    <location>
        <begin position="169"/>
        <end position="350"/>
    </location>
</feature>
<feature type="coiled-coil region" evidence="1">
    <location>
        <begin position="106"/>
        <end position="140"/>
    </location>
</feature>
<reference evidence="3" key="1">
    <citation type="submission" date="2021-01" db="EMBL/GenBank/DDBJ databases">
        <authorList>
            <consortium name="Genoscope - CEA"/>
            <person name="William W."/>
        </authorList>
    </citation>
    <scope>NUCLEOTIDE SEQUENCE</scope>
</reference>
<accession>A0A8S1W2L9</accession>
<dbReference type="PANTHER" id="PTHR16275">
    <property type="entry name" value="COILED-COIL DOMAIN-CONTAINING PROTEIN 40"/>
    <property type="match status" value="1"/>
</dbReference>
<evidence type="ECO:0000256" key="1">
    <source>
        <dbReference type="SAM" id="Coils"/>
    </source>
</evidence>
<comment type="caution">
    <text evidence="3">The sequence shown here is derived from an EMBL/GenBank/DDBJ whole genome shotgun (WGS) entry which is preliminary data.</text>
</comment>
<dbReference type="InterPro" id="IPR037386">
    <property type="entry name" value="CCDC40"/>
</dbReference>
<feature type="coiled-coil region" evidence="1">
    <location>
        <begin position="761"/>
        <end position="798"/>
    </location>
</feature>
<keyword evidence="4" id="KW-1185">Reference proteome</keyword>
<feature type="region of interest" description="Disordered" evidence="2">
    <location>
        <begin position="719"/>
        <end position="739"/>
    </location>
</feature>
<dbReference type="PANTHER" id="PTHR16275:SF8">
    <property type="entry name" value="COILED-COIL DOMAIN-CONTAINING PROTEIN 40"/>
    <property type="match status" value="1"/>
</dbReference>
<dbReference type="GO" id="GO:0035082">
    <property type="term" value="P:axoneme assembly"/>
    <property type="evidence" value="ECO:0007669"/>
    <property type="project" value="InterPro"/>
</dbReference>
<proteinExistence type="predicted"/>
<gene>
    <name evidence="3" type="ORF">PPENT_87.1.T0830153</name>
</gene>